<name>I0WK26_9FLAO</name>
<dbReference type="CDD" id="cd16922">
    <property type="entry name" value="HATPase_EvgS-ArcB-TorS-like"/>
    <property type="match status" value="1"/>
</dbReference>
<feature type="transmembrane region" description="Helical" evidence="8">
    <location>
        <begin position="258"/>
        <end position="280"/>
    </location>
</feature>
<proteinExistence type="predicted"/>
<feature type="domain" description="Response regulatory" evidence="10">
    <location>
        <begin position="546"/>
        <end position="662"/>
    </location>
</feature>
<dbReference type="FunFam" id="1.10.287.130:FF:000001">
    <property type="entry name" value="Two-component sensor histidine kinase"/>
    <property type="match status" value="1"/>
</dbReference>
<dbReference type="CDD" id="cd17546">
    <property type="entry name" value="REC_hyHK_CKI1_RcsC-like"/>
    <property type="match status" value="1"/>
</dbReference>
<comment type="caution">
    <text evidence="11">The sequence shown here is derived from an EMBL/GenBank/DDBJ whole genome shotgun (WGS) entry which is preliminary data.</text>
</comment>
<dbReference type="AlphaFoldDB" id="I0WK26"/>
<dbReference type="GO" id="GO:0005886">
    <property type="term" value="C:plasma membrane"/>
    <property type="evidence" value="ECO:0007669"/>
    <property type="project" value="TreeGrafter"/>
</dbReference>
<evidence type="ECO:0000256" key="8">
    <source>
        <dbReference type="SAM" id="Phobius"/>
    </source>
</evidence>
<dbReference type="Pfam" id="PF00072">
    <property type="entry name" value="Response_reg"/>
    <property type="match status" value="1"/>
</dbReference>
<dbReference type="FunFam" id="3.30.565.10:FF:000010">
    <property type="entry name" value="Sensor histidine kinase RcsC"/>
    <property type="match status" value="1"/>
</dbReference>
<dbReference type="SMART" id="SM00387">
    <property type="entry name" value="HATPase_c"/>
    <property type="match status" value="1"/>
</dbReference>
<dbReference type="SUPFAM" id="SSF47226">
    <property type="entry name" value="Histidine-containing phosphotransfer domain, HPT domain"/>
    <property type="match status" value="1"/>
</dbReference>
<dbReference type="SUPFAM" id="SSF52172">
    <property type="entry name" value="CheY-like"/>
    <property type="match status" value="1"/>
</dbReference>
<dbReference type="InterPro" id="IPR011006">
    <property type="entry name" value="CheY-like_superfamily"/>
</dbReference>
<dbReference type="PRINTS" id="PR00344">
    <property type="entry name" value="BCTRLSENSOR"/>
</dbReference>
<reference evidence="11 12" key="1">
    <citation type="journal article" date="2012" name="J. Bacteriol.">
        <title>Genome Sequence of the Halotolerant Bacterium Imtechella halotolerans K1T.</title>
        <authorList>
            <person name="Kumar S."/>
            <person name="Vikram S."/>
            <person name="Subramanian S."/>
            <person name="Raghava G.P."/>
            <person name="Pinnaka A.K."/>
        </authorList>
    </citation>
    <scope>NUCLEOTIDE SEQUENCE [LARGE SCALE GENOMIC DNA]</scope>
    <source>
        <strain evidence="11 12">K1</strain>
    </source>
</reference>
<dbReference type="eggNOG" id="COG2205">
    <property type="taxonomic scope" value="Bacteria"/>
</dbReference>
<dbReference type="InterPro" id="IPR003594">
    <property type="entry name" value="HATPase_dom"/>
</dbReference>
<dbReference type="InterPro" id="IPR005467">
    <property type="entry name" value="His_kinase_dom"/>
</dbReference>
<dbReference type="SUPFAM" id="SSF47384">
    <property type="entry name" value="Homodimeric domain of signal transducing histidine kinase"/>
    <property type="match status" value="1"/>
</dbReference>
<dbReference type="CDD" id="cd00082">
    <property type="entry name" value="HisKA"/>
    <property type="match status" value="1"/>
</dbReference>
<dbReference type="SMART" id="SM00388">
    <property type="entry name" value="HisKA"/>
    <property type="match status" value="1"/>
</dbReference>
<evidence type="ECO:0000313" key="11">
    <source>
        <dbReference type="EMBL" id="EID76742.1"/>
    </source>
</evidence>
<evidence type="ECO:0000259" key="9">
    <source>
        <dbReference type="PROSITE" id="PS50109"/>
    </source>
</evidence>
<gene>
    <name evidence="11" type="ORF">W5A_01925</name>
</gene>
<dbReference type="STRING" id="946077.W5A_01925"/>
<evidence type="ECO:0000256" key="2">
    <source>
        <dbReference type="ARBA" id="ARBA00012438"/>
    </source>
</evidence>
<sequence length="792" mass="90413">MILLLLVILVGSYLYKQIDAFTSLQQHETNDNSKVVRIGRILAIMYENESFGRAAIQSEEAEILTKYIIKNDSLALEIDSLKILTNSPYQVVLVDSIKLLLEEKLQNIFELKSIREASESDSILDEGIKNFINIESSMGKLTLEDFSSNPENLAKKQKETLEEIITILNKYRPRDTSVMVDEQTLDSIIVQSKTHLKQVRNEIVKQRKELVKKENQLVQNDLTVSQQIKTLLSLLESDLRLSDLKLAKERDKALQRGAYILILAAVIATLLVIIFSLLILNDFWKAQRYRKELENANSYTSSLLQSREQLISMVSHDLRTPLSTIVGYANMLQSHLKEQKQKYYLSSILESSSYMSQLVDDLLDYSKLEAGKLTISNIPFDISTLLNDIVSNLKNTNQEKDISLSLNIDNTLSTSLYIGDPYRIRQIITNLLGNAYKFTSKGEIVVHAYQKDSKISIAISDTGVGIPEKALSTIFVEFTQANSTIERQYGGYGMGLTISKKLATLMDGHISVKSELNKGSIFTLTLPATLKEKPKHDPSKTIKNLTAILIDDDINLLQLLEETLQQRQIFTHKFSDAETALEALKKIKFDFILTDIQLPKINGFRFLNLLVQQSEFNTSIPVFAMTGRKDINRELYLSSGFTQVLYKPFTPQELFNTISHYFPLQNHPITDKLPILTEKKAQFFNPDSIISFVGDDNNLIKVSLVTFCQETKQHSLLLRKYIQEENYQAAEALLHKMLTMFTQLKAEHSLIILKEMYHHATNQIDFPVGLFNKWEQSWEQLHKDIQNYLVGI</sequence>
<evidence type="ECO:0000313" key="12">
    <source>
        <dbReference type="Proteomes" id="UP000005938"/>
    </source>
</evidence>
<dbReference type="PROSITE" id="PS50110">
    <property type="entry name" value="RESPONSE_REGULATORY"/>
    <property type="match status" value="1"/>
</dbReference>
<dbReference type="InterPro" id="IPR004358">
    <property type="entry name" value="Sig_transdc_His_kin-like_C"/>
</dbReference>
<organism evidence="11 12">
    <name type="scientific">Imtechella halotolerans K1</name>
    <dbReference type="NCBI Taxonomy" id="946077"/>
    <lineage>
        <taxon>Bacteria</taxon>
        <taxon>Pseudomonadati</taxon>
        <taxon>Bacteroidota</taxon>
        <taxon>Flavobacteriia</taxon>
        <taxon>Flavobacteriales</taxon>
        <taxon>Flavobacteriaceae</taxon>
        <taxon>Imtechella</taxon>
    </lineage>
</organism>
<dbReference type="InterPro" id="IPR001789">
    <property type="entry name" value="Sig_transdc_resp-reg_receiver"/>
</dbReference>
<keyword evidence="8" id="KW-0812">Transmembrane</keyword>
<protein>
    <recommendedName>
        <fullName evidence="2">histidine kinase</fullName>
        <ecNumber evidence="2">2.7.13.3</ecNumber>
    </recommendedName>
</protein>
<evidence type="ECO:0000256" key="3">
    <source>
        <dbReference type="ARBA" id="ARBA00022553"/>
    </source>
</evidence>
<keyword evidence="8" id="KW-1133">Transmembrane helix</keyword>
<dbReference type="PATRIC" id="fig|946077.3.peg.395"/>
<feature type="modified residue" description="4-aspartylphosphate" evidence="7">
    <location>
        <position position="595"/>
    </location>
</feature>
<dbReference type="Pfam" id="PF00512">
    <property type="entry name" value="HisKA"/>
    <property type="match status" value="1"/>
</dbReference>
<dbReference type="GO" id="GO:0000155">
    <property type="term" value="F:phosphorelay sensor kinase activity"/>
    <property type="evidence" value="ECO:0007669"/>
    <property type="project" value="InterPro"/>
</dbReference>
<evidence type="ECO:0000256" key="5">
    <source>
        <dbReference type="ARBA" id="ARBA00022777"/>
    </source>
</evidence>
<keyword evidence="5 11" id="KW-0418">Kinase</keyword>
<dbReference type="Proteomes" id="UP000005938">
    <property type="component" value="Unassembled WGS sequence"/>
</dbReference>
<dbReference type="Pfam" id="PF02518">
    <property type="entry name" value="HATPase_c"/>
    <property type="match status" value="1"/>
</dbReference>
<dbReference type="EC" id="2.7.13.3" evidence="2"/>
<accession>I0WK26</accession>
<dbReference type="Gene3D" id="3.40.50.2300">
    <property type="match status" value="1"/>
</dbReference>
<dbReference type="SUPFAM" id="SSF55874">
    <property type="entry name" value="ATPase domain of HSP90 chaperone/DNA topoisomerase II/histidine kinase"/>
    <property type="match status" value="1"/>
</dbReference>
<evidence type="ECO:0000256" key="4">
    <source>
        <dbReference type="ARBA" id="ARBA00022679"/>
    </source>
</evidence>
<dbReference type="EMBL" id="AJJU01000002">
    <property type="protein sequence ID" value="EID76742.1"/>
    <property type="molecule type" value="Genomic_DNA"/>
</dbReference>
<keyword evidence="8" id="KW-0472">Membrane</keyword>
<dbReference type="Gene3D" id="1.10.287.130">
    <property type="match status" value="1"/>
</dbReference>
<evidence type="ECO:0000259" key="10">
    <source>
        <dbReference type="PROSITE" id="PS50110"/>
    </source>
</evidence>
<dbReference type="Gene3D" id="3.30.565.10">
    <property type="entry name" value="Histidine kinase-like ATPase, C-terminal domain"/>
    <property type="match status" value="1"/>
</dbReference>
<evidence type="ECO:0000256" key="6">
    <source>
        <dbReference type="ARBA" id="ARBA00023012"/>
    </source>
</evidence>
<feature type="domain" description="Histidine kinase" evidence="9">
    <location>
        <begin position="313"/>
        <end position="530"/>
    </location>
</feature>
<dbReference type="InterPro" id="IPR036890">
    <property type="entry name" value="HATPase_C_sf"/>
</dbReference>
<dbReference type="InterPro" id="IPR036641">
    <property type="entry name" value="HPT_dom_sf"/>
</dbReference>
<keyword evidence="4" id="KW-0808">Transferase</keyword>
<dbReference type="PROSITE" id="PS50109">
    <property type="entry name" value="HIS_KIN"/>
    <property type="match status" value="1"/>
</dbReference>
<dbReference type="SMART" id="SM00448">
    <property type="entry name" value="REC"/>
    <property type="match status" value="1"/>
</dbReference>
<dbReference type="InterPro" id="IPR003661">
    <property type="entry name" value="HisK_dim/P_dom"/>
</dbReference>
<keyword evidence="3 7" id="KW-0597">Phosphoprotein</keyword>
<comment type="catalytic activity">
    <reaction evidence="1">
        <text>ATP + protein L-histidine = ADP + protein N-phospho-L-histidine.</text>
        <dbReference type="EC" id="2.7.13.3"/>
    </reaction>
</comment>
<evidence type="ECO:0000256" key="1">
    <source>
        <dbReference type="ARBA" id="ARBA00000085"/>
    </source>
</evidence>
<dbReference type="InterPro" id="IPR036097">
    <property type="entry name" value="HisK_dim/P_sf"/>
</dbReference>
<keyword evidence="6" id="KW-0902">Two-component regulatory system</keyword>
<dbReference type="PANTHER" id="PTHR43047">
    <property type="entry name" value="TWO-COMPONENT HISTIDINE PROTEIN KINASE"/>
    <property type="match status" value="1"/>
</dbReference>
<dbReference type="GO" id="GO:0009927">
    <property type="term" value="F:histidine phosphotransfer kinase activity"/>
    <property type="evidence" value="ECO:0007669"/>
    <property type="project" value="TreeGrafter"/>
</dbReference>
<dbReference type="PANTHER" id="PTHR43047:SF72">
    <property type="entry name" value="OSMOSENSING HISTIDINE PROTEIN KINASE SLN1"/>
    <property type="match status" value="1"/>
</dbReference>
<keyword evidence="12" id="KW-1185">Reference proteome</keyword>
<evidence type="ECO:0000256" key="7">
    <source>
        <dbReference type="PROSITE-ProRule" id="PRU00169"/>
    </source>
</evidence>